<reference evidence="8 9" key="1">
    <citation type="journal article" date="2019" name="Environ. Microbiol.">
        <title>Species interactions and distinct microbial communities in high Arctic permafrost affected cryosols are associated with the CH4 and CO2 gas fluxes.</title>
        <authorList>
            <person name="Altshuler I."/>
            <person name="Hamel J."/>
            <person name="Turney S."/>
            <person name="Magnuson E."/>
            <person name="Levesque R."/>
            <person name="Greer C."/>
            <person name="Whyte L.G."/>
        </authorList>
    </citation>
    <scope>NUCLEOTIDE SEQUENCE [LARGE SCALE GENOMIC DNA]</scope>
    <source>
        <strain evidence="8 9">S9.3A</strain>
    </source>
</reference>
<accession>A0A502CQ07</accession>
<evidence type="ECO:0000256" key="6">
    <source>
        <dbReference type="PIRNR" id="PIRNR000535"/>
    </source>
</evidence>
<dbReference type="EMBL" id="RCZM01000006">
    <property type="protein sequence ID" value="TPG13886.1"/>
    <property type="molecule type" value="Genomic_DNA"/>
</dbReference>
<dbReference type="PIRSF" id="PIRSF000535">
    <property type="entry name" value="1PFK/6PFK/LacC"/>
    <property type="match status" value="1"/>
</dbReference>
<name>A0A502CQ07_9MICO</name>
<evidence type="ECO:0000256" key="1">
    <source>
        <dbReference type="ARBA" id="ARBA00010688"/>
    </source>
</evidence>
<dbReference type="PANTHER" id="PTHR46566">
    <property type="entry name" value="1-PHOSPHOFRUCTOKINASE-RELATED"/>
    <property type="match status" value="1"/>
</dbReference>
<dbReference type="Proteomes" id="UP000317722">
    <property type="component" value="Unassembled WGS sequence"/>
</dbReference>
<keyword evidence="4 8" id="KW-0418">Kinase</keyword>
<keyword evidence="3" id="KW-0547">Nucleotide-binding</keyword>
<dbReference type="AlphaFoldDB" id="A0A502CQ07"/>
<keyword evidence="5" id="KW-0067">ATP-binding</keyword>
<dbReference type="NCBIfam" id="TIGR03168">
    <property type="entry name" value="1-PFK"/>
    <property type="match status" value="1"/>
</dbReference>
<evidence type="ECO:0000313" key="8">
    <source>
        <dbReference type="EMBL" id="TPG13886.1"/>
    </source>
</evidence>
<dbReference type="InterPro" id="IPR017583">
    <property type="entry name" value="Tagatose/fructose_Pkinase"/>
</dbReference>
<dbReference type="InterPro" id="IPR002173">
    <property type="entry name" value="Carboh/pur_kinase_PfkB_CS"/>
</dbReference>
<comment type="caution">
    <text evidence="8">The sequence shown here is derived from an EMBL/GenBank/DDBJ whole genome shotgun (WGS) entry which is preliminary data.</text>
</comment>
<protein>
    <submittedName>
        <fullName evidence="8">1-phosphofructokinase</fullName>
    </submittedName>
</protein>
<organism evidence="8 9">
    <name type="scientific">Pedococcus bigeumensis</name>
    <dbReference type="NCBI Taxonomy" id="433644"/>
    <lineage>
        <taxon>Bacteria</taxon>
        <taxon>Bacillati</taxon>
        <taxon>Actinomycetota</taxon>
        <taxon>Actinomycetes</taxon>
        <taxon>Micrococcales</taxon>
        <taxon>Intrasporangiaceae</taxon>
        <taxon>Pedococcus</taxon>
    </lineage>
</organism>
<sequence length="308" mass="31059">MIITVTPNAALDLTYEVDALTRHTIHRVRSVTERAGGKGINVASVLAQLGHEVVVTGCAGGATGAQVCADLDARGLAHSFAASDGEARRTLTVVSTSEGDATVFNEPGPVQSPEAWQSLLDHVSGLVAETGASVVVLSGSLPPGAPADGYASLVRRCRDAGAAVVLDADGEPLRLGLAAQPDIVKPNRAELAETTGVEDAAAGVAALRALGGRDVVVSAGPDGLTWYAADGTAVRARLDASLRGNPTGAGDAVVAALAAGLVGRRPRDLVVRDAVAWSAAAVLQPVAGVVDPTDVARLAAQTLVEDVR</sequence>
<evidence type="ECO:0000259" key="7">
    <source>
        <dbReference type="Pfam" id="PF00294"/>
    </source>
</evidence>
<dbReference type="PANTHER" id="PTHR46566:SF5">
    <property type="entry name" value="1-PHOSPHOFRUCTOKINASE"/>
    <property type="match status" value="1"/>
</dbReference>
<evidence type="ECO:0000256" key="5">
    <source>
        <dbReference type="ARBA" id="ARBA00022840"/>
    </source>
</evidence>
<dbReference type="GO" id="GO:0005829">
    <property type="term" value="C:cytosol"/>
    <property type="evidence" value="ECO:0007669"/>
    <property type="project" value="TreeGrafter"/>
</dbReference>
<dbReference type="InterPro" id="IPR011611">
    <property type="entry name" value="PfkB_dom"/>
</dbReference>
<dbReference type="PROSITE" id="PS00584">
    <property type="entry name" value="PFKB_KINASES_2"/>
    <property type="match status" value="1"/>
</dbReference>
<dbReference type="GO" id="GO:0005524">
    <property type="term" value="F:ATP binding"/>
    <property type="evidence" value="ECO:0007669"/>
    <property type="project" value="UniProtKB-KW"/>
</dbReference>
<dbReference type="InterPro" id="IPR029056">
    <property type="entry name" value="Ribokinase-like"/>
</dbReference>
<dbReference type="OrthoDB" id="9801219at2"/>
<evidence type="ECO:0000256" key="2">
    <source>
        <dbReference type="ARBA" id="ARBA00022679"/>
    </source>
</evidence>
<keyword evidence="9" id="KW-1185">Reference proteome</keyword>
<proteinExistence type="inferred from homology"/>
<evidence type="ECO:0000256" key="4">
    <source>
        <dbReference type="ARBA" id="ARBA00022777"/>
    </source>
</evidence>
<dbReference type="PROSITE" id="PS00583">
    <property type="entry name" value="PFKB_KINASES_1"/>
    <property type="match status" value="1"/>
</dbReference>
<dbReference type="RefSeq" id="WP_140742857.1">
    <property type="nucleotide sequence ID" value="NZ_RCZM01000006.1"/>
</dbReference>
<keyword evidence="2 6" id="KW-0808">Transferase</keyword>
<gene>
    <name evidence="8" type="ORF">EAH86_16760</name>
</gene>
<dbReference type="Gene3D" id="3.40.1190.20">
    <property type="match status" value="1"/>
</dbReference>
<dbReference type="Pfam" id="PF00294">
    <property type="entry name" value="PfkB"/>
    <property type="match status" value="1"/>
</dbReference>
<evidence type="ECO:0000313" key="9">
    <source>
        <dbReference type="Proteomes" id="UP000317722"/>
    </source>
</evidence>
<feature type="domain" description="Carbohydrate kinase PfkB" evidence="7">
    <location>
        <begin position="12"/>
        <end position="288"/>
    </location>
</feature>
<evidence type="ECO:0000256" key="3">
    <source>
        <dbReference type="ARBA" id="ARBA00022741"/>
    </source>
</evidence>
<dbReference type="GO" id="GO:0008443">
    <property type="term" value="F:phosphofructokinase activity"/>
    <property type="evidence" value="ECO:0007669"/>
    <property type="project" value="TreeGrafter"/>
</dbReference>
<comment type="similarity">
    <text evidence="1">Belongs to the carbohydrate kinase PfkB family.</text>
</comment>
<dbReference type="SUPFAM" id="SSF53613">
    <property type="entry name" value="Ribokinase-like"/>
    <property type="match status" value="1"/>
</dbReference>